<proteinExistence type="predicted"/>
<dbReference type="AlphaFoldDB" id="A0A2P2QZJ9"/>
<protein>
    <submittedName>
        <fullName evidence="1">Uncharacterized protein</fullName>
    </submittedName>
</protein>
<dbReference type="EMBL" id="GGEC01091938">
    <property type="protein sequence ID" value="MBX72422.1"/>
    <property type="molecule type" value="Transcribed_RNA"/>
</dbReference>
<reference evidence="1" key="1">
    <citation type="submission" date="2018-02" db="EMBL/GenBank/DDBJ databases">
        <title>Rhizophora mucronata_Transcriptome.</title>
        <authorList>
            <person name="Meera S.P."/>
            <person name="Sreeshan A."/>
            <person name="Augustine A."/>
        </authorList>
    </citation>
    <scope>NUCLEOTIDE SEQUENCE</scope>
    <source>
        <tissue evidence="1">Leaf</tissue>
    </source>
</reference>
<accession>A0A2P2QZJ9</accession>
<name>A0A2P2QZJ9_RHIMU</name>
<organism evidence="1">
    <name type="scientific">Rhizophora mucronata</name>
    <name type="common">Asiatic mangrove</name>
    <dbReference type="NCBI Taxonomy" id="61149"/>
    <lineage>
        <taxon>Eukaryota</taxon>
        <taxon>Viridiplantae</taxon>
        <taxon>Streptophyta</taxon>
        <taxon>Embryophyta</taxon>
        <taxon>Tracheophyta</taxon>
        <taxon>Spermatophyta</taxon>
        <taxon>Magnoliopsida</taxon>
        <taxon>eudicotyledons</taxon>
        <taxon>Gunneridae</taxon>
        <taxon>Pentapetalae</taxon>
        <taxon>rosids</taxon>
        <taxon>fabids</taxon>
        <taxon>Malpighiales</taxon>
        <taxon>Rhizophoraceae</taxon>
        <taxon>Rhizophora</taxon>
    </lineage>
</organism>
<sequence length="53" mass="5949">MDCFGHAHCTSVYFLQMKLAYYTGSRNKTDASLLSVFGLIVSFPTIVEEMLLV</sequence>
<evidence type="ECO:0000313" key="1">
    <source>
        <dbReference type="EMBL" id="MBX72422.1"/>
    </source>
</evidence>